<dbReference type="InterPro" id="IPR046960">
    <property type="entry name" value="PPR_At4g14850-like_plant"/>
</dbReference>
<protein>
    <submittedName>
        <fullName evidence="5">Pentatricopeptide repeat-containing protein</fullName>
    </submittedName>
</protein>
<gene>
    <name evidence="5" type="ORF">O6P43_014123</name>
</gene>
<dbReference type="AlphaFoldDB" id="A0AAD7LTZ3"/>
<feature type="domain" description="DYW" evidence="4">
    <location>
        <begin position="534"/>
        <end position="626"/>
    </location>
</feature>
<dbReference type="Pfam" id="PF01535">
    <property type="entry name" value="PPR"/>
    <property type="match status" value="6"/>
</dbReference>
<dbReference type="GO" id="GO:0009451">
    <property type="term" value="P:RNA modification"/>
    <property type="evidence" value="ECO:0007669"/>
    <property type="project" value="InterPro"/>
</dbReference>
<evidence type="ECO:0000256" key="2">
    <source>
        <dbReference type="ARBA" id="ARBA00022737"/>
    </source>
</evidence>
<dbReference type="InterPro" id="IPR046848">
    <property type="entry name" value="E_motif"/>
</dbReference>
<evidence type="ECO:0000313" key="5">
    <source>
        <dbReference type="EMBL" id="KAJ7964281.1"/>
    </source>
</evidence>
<dbReference type="GO" id="GO:0008270">
    <property type="term" value="F:zinc ion binding"/>
    <property type="evidence" value="ECO:0007669"/>
    <property type="project" value="InterPro"/>
</dbReference>
<accession>A0AAD7LTZ3</accession>
<comment type="caution">
    <text evidence="5">The sequence shown here is derived from an EMBL/GenBank/DDBJ whole genome shotgun (WGS) entry which is preliminary data.</text>
</comment>
<sequence>MFANKHKPLVCLRQQISNAHRSTAICHLPPRPSINQIKQAHAHIIVSGHAGDSGLMGHLIAFLSVSPTTSFDYCLSLYQTVRCPSVFVFNNMIRCFAKSNSPFESIVLYSYMQRSFVRPNKHTFTFLLQACSKALAIKEGIQVHAHVMRLGFQEDVFIRNALIHFYSACCRFECSKQVFNEDAQWRDIITWNSMLTAYVRDGQISVAVKMFGEMQVKDVISWSTMIMGYVQNGLLEEGLECFKQMRERGTRPNEAILVTILSASAQLGLLGQGRLIHSTIDSLNFPITVPLGTALIDMYAKCGCIELSKLIFNNMPEKDIWSWNVMICGLASHGHAREALALFESFLSEGFCPVNVTFVGVLNACSRAGLVSEGRHYYKLMMENYGIEPEMEHYGCMVDLLARAGCIVEAAKMIETMVLKPDPVLWATLLGACKIHGHVELGEKIGSRLIQLDPTHDGHYVQLAGIYAKARKWDDVIRVRRLMTARSTNKIAGWSLIEVQGRVHRFIAGDREHEYSPEIYKMLEMIGSRIAEAGYSPNISPVLHDIGEEEKENAIKEHSERLAIAFGMLVTEVGDCIRIVKNLRVCEDCHDVSKIISKVFLREIIVRDGSRFHHFKEGKCSCLNYW</sequence>
<feature type="repeat" description="PPR" evidence="3">
    <location>
        <begin position="187"/>
        <end position="217"/>
    </location>
</feature>
<proteinExistence type="inferred from homology"/>
<dbReference type="PANTHER" id="PTHR47926">
    <property type="entry name" value="PENTATRICOPEPTIDE REPEAT-CONTAINING PROTEIN"/>
    <property type="match status" value="1"/>
</dbReference>
<dbReference type="PROSITE" id="PS51375">
    <property type="entry name" value="PPR"/>
    <property type="match status" value="4"/>
</dbReference>
<organism evidence="5 6">
    <name type="scientific">Quillaja saponaria</name>
    <name type="common">Soap bark tree</name>
    <dbReference type="NCBI Taxonomy" id="32244"/>
    <lineage>
        <taxon>Eukaryota</taxon>
        <taxon>Viridiplantae</taxon>
        <taxon>Streptophyta</taxon>
        <taxon>Embryophyta</taxon>
        <taxon>Tracheophyta</taxon>
        <taxon>Spermatophyta</taxon>
        <taxon>Magnoliopsida</taxon>
        <taxon>eudicotyledons</taxon>
        <taxon>Gunneridae</taxon>
        <taxon>Pentapetalae</taxon>
        <taxon>rosids</taxon>
        <taxon>fabids</taxon>
        <taxon>Fabales</taxon>
        <taxon>Quillajaceae</taxon>
        <taxon>Quillaja</taxon>
    </lineage>
</organism>
<feature type="repeat" description="PPR" evidence="3">
    <location>
        <begin position="218"/>
        <end position="252"/>
    </location>
</feature>
<dbReference type="FunFam" id="1.25.40.10:FF:000242">
    <property type="entry name" value="Pentatricopeptide repeat-containing protein"/>
    <property type="match status" value="1"/>
</dbReference>
<dbReference type="Pfam" id="PF13041">
    <property type="entry name" value="PPR_2"/>
    <property type="match status" value="1"/>
</dbReference>
<dbReference type="Pfam" id="PF14432">
    <property type="entry name" value="DYW_deaminase"/>
    <property type="match status" value="1"/>
</dbReference>
<comment type="similarity">
    <text evidence="1">Belongs to the PPR family. PCMP-H subfamily.</text>
</comment>
<name>A0AAD7LTZ3_QUISA</name>
<dbReference type="InterPro" id="IPR032867">
    <property type="entry name" value="DYW_dom"/>
</dbReference>
<dbReference type="EMBL" id="JARAOO010000006">
    <property type="protein sequence ID" value="KAJ7964281.1"/>
    <property type="molecule type" value="Genomic_DNA"/>
</dbReference>
<evidence type="ECO:0000256" key="1">
    <source>
        <dbReference type="ARBA" id="ARBA00006643"/>
    </source>
</evidence>
<dbReference type="FunFam" id="1.25.40.10:FF:000348">
    <property type="entry name" value="Pentatricopeptide repeat-containing protein chloroplastic"/>
    <property type="match status" value="1"/>
</dbReference>
<dbReference type="InterPro" id="IPR011990">
    <property type="entry name" value="TPR-like_helical_dom_sf"/>
</dbReference>
<dbReference type="PANTHER" id="PTHR47926:SF367">
    <property type="entry name" value="DYW DOMAIN-CONTAINING PROTEIN"/>
    <property type="match status" value="1"/>
</dbReference>
<evidence type="ECO:0000259" key="4">
    <source>
        <dbReference type="Pfam" id="PF14432"/>
    </source>
</evidence>
<dbReference type="KEGG" id="qsa:O6P43_014123"/>
<reference evidence="5" key="1">
    <citation type="journal article" date="2023" name="Science">
        <title>Elucidation of the pathway for biosynthesis of saponin adjuvants from the soapbark tree.</title>
        <authorList>
            <person name="Reed J."/>
            <person name="Orme A."/>
            <person name="El-Demerdash A."/>
            <person name="Owen C."/>
            <person name="Martin L.B.B."/>
            <person name="Misra R.C."/>
            <person name="Kikuchi S."/>
            <person name="Rejzek M."/>
            <person name="Martin A.C."/>
            <person name="Harkess A."/>
            <person name="Leebens-Mack J."/>
            <person name="Louveau T."/>
            <person name="Stephenson M.J."/>
            <person name="Osbourn A."/>
        </authorList>
    </citation>
    <scope>NUCLEOTIDE SEQUENCE</scope>
    <source>
        <strain evidence="5">S10</strain>
    </source>
</reference>
<dbReference type="Gene3D" id="1.25.40.10">
    <property type="entry name" value="Tetratricopeptide repeat domain"/>
    <property type="match status" value="3"/>
</dbReference>
<keyword evidence="2" id="KW-0677">Repeat</keyword>
<dbReference type="GO" id="GO:0003723">
    <property type="term" value="F:RNA binding"/>
    <property type="evidence" value="ECO:0007669"/>
    <property type="project" value="InterPro"/>
</dbReference>
<dbReference type="Pfam" id="PF20431">
    <property type="entry name" value="E_motif"/>
    <property type="match status" value="1"/>
</dbReference>
<evidence type="ECO:0000256" key="3">
    <source>
        <dbReference type="PROSITE-ProRule" id="PRU00708"/>
    </source>
</evidence>
<dbReference type="InterPro" id="IPR002885">
    <property type="entry name" value="PPR_rpt"/>
</dbReference>
<keyword evidence="6" id="KW-1185">Reference proteome</keyword>
<evidence type="ECO:0000313" key="6">
    <source>
        <dbReference type="Proteomes" id="UP001163823"/>
    </source>
</evidence>
<dbReference type="Proteomes" id="UP001163823">
    <property type="component" value="Chromosome 6"/>
</dbReference>
<dbReference type="NCBIfam" id="TIGR00756">
    <property type="entry name" value="PPR"/>
    <property type="match status" value="5"/>
</dbReference>
<feature type="repeat" description="PPR" evidence="3">
    <location>
        <begin position="85"/>
        <end position="119"/>
    </location>
</feature>
<feature type="repeat" description="PPR" evidence="3">
    <location>
        <begin position="319"/>
        <end position="353"/>
    </location>
</feature>